<dbReference type="GO" id="GO:0016790">
    <property type="term" value="F:thiolester hydrolase activity"/>
    <property type="evidence" value="ECO:0007669"/>
    <property type="project" value="UniProtKB-ARBA"/>
</dbReference>
<dbReference type="Proteomes" id="UP000583556">
    <property type="component" value="Unassembled WGS sequence"/>
</dbReference>
<dbReference type="InterPro" id="IPR006683">
    <property type="entry name" value="Thioestr_dom"/>
</dbReference>
<name>A0A7Y0G9K1_9SPHN</name>
<protein>
    <submittedName>
        <fullName evidence="2">PaaI family thioesterase</fullName>
    </submittedName>
</protein>
<reference evidence="2 3" key="1">
    <citation type="submission" date="2020-04" db="EMBL/GenBank/DDBJ databases">
        <title>Novosphingobium sp. TW-4 isolated from soil.</title>
        <authorList>
            <person name="Dahal R.H."/>
            <person name="Chaudhary D.K."/>
        </authorList>
    </citation>
    <scope>NUCLEOTIDE SEQUENCE [LARGE SCALE GENOMIC DNA]</scope>
    <source>
        <strain evidence="2 3">TW-4</strain>
    </source>
</reference>
<dbReference type="Pfam" id="PF03061">
    <property type="entry name" value="4HBT"/>
    <property type="match status" value="1"/>
</dbReference>
<dbReference type="AlphaFoldDB" id="A0A7Y0G9K1"/>
<dbReference type="Gene3D" id="3.10.129.10">
    <property type="entry name" value="Hotdog Thioesterase"/>
    <property type="match status" value="1"/>
</dbReference>
<organism evidence="2 3">
    <name type="scientific">Novosphingobium olei</name>
    <dbReference type="NCBI Taxonomy" id="2728851"/>
    <lineage>
        <taxon>Bacteria</taxon>
        <taxon>Pseudomonadati</taxon>
        <taxon>Pseudomonadota</taxon>
        <taxon>Alphaproteobacteria</taxon>
        <taxon>Sphingomonadales</taxon>
        <taxon>Sphingomonadaceae</taxon>
        <taxon>Novosphingobium</taxon>
    </lineage>
</organism>
<dbReference type="EMBL" id="JABBGM010000004">
    <property type="protein sequence ID" value="NML94100.1"/>
    <property type="molecule type" value="Genomic_DNA"/>
</dbReference>
<keyword evidence="3" id="KW-1185">Reference proteome</keyword>
<comment type="caution">
    <text evidence="2">The sequence shown here is derived from an EMBL/GenBank/DDBJ whole genome shotgun (WGS) entry which is preliminary data.</text>
</comment>
<gene>
    <name evidence="2" type="ORF">HHL27_10540</name>
</gene>
<feature type="domain" description="Thioesterase" evidence="1">
    <location>
        <begin position="10"/>
        <end position="87"/>
    </location>
</feature>
<proteinExistence type="predicted"/>
<dbReference type="InterPro" id="IPR029069">
    <property type="entry name" value="HotDog_dom_sf"/>
</dbReference>
<dbReference type="RefSeq" id="WP_169493375.1">
    <property type="nucleotide sequence ID" value="NZ_JABBGM010000004.1"/>
</dbReference>
<dbReference type="SUPFAM" id="SSF54637">
    <property type="entry name" value="Thioesterase/thiol ester dehydrase-isomerase"/>
    <property type="match status" value="1"/>
</dbReference>
<evidence type="ECO:0000259" key="1">
    <source>
        <dbReference type="Pfam" id="PF03061"/>
    </source>
</evidence>
<sequence>MPDESSANYQGFAHGAFLAALGEQVLYLPLALHDRLGTAGGTLTVDFAMQYLAAAALGVPLEGEIACIRETGRLAFIRGTLRQDGEAVMGFTATLRKLKSRTPPSFGPGAVSENG</sequence>
<evidence type="ECO:0000313" key="2">
    <source>
        <dbReference type="EMBL" id="NML94100.1"/>
    </source>
</evidence>
<dbReference type="CDD" id="cd03443">
    <property type="entry name" value="PaaI_thioesterase"/>
    <property type="match status" value="1"/>
</dbReference>
<accession>A0A7Y0G9K1</accession>
<evidence type="ECO:0000313" key="3">
    <source>
        <dbReference type="Proteomes" id="UP000583556"/>
    </source>
</evidence>